<dbReference type="EMBL" id="BGPR01280905">
    <property type="protein sequence ID" value="GBN23420.1"/>
    <property type="molecule type" value="Genomic_DNA"/>
</dbReference>
<accession>A0A4Y2MAJ4</accession>
<dbReference type="AlphaFoldDB" id="A0A4Y2MAJ4"/>
<dbReference type="Pfam" id="PF22486">
    <property type="entry name" value="MATH_2"/>
    <property type="match status" value="1"/>
</dbReference>
<comment type="caution">
    <text evidence="2">The sequence shown here is derived from an EMBL/GenBank/DDBJ whole genome shotgun (WGS) entry which is preliminary data.</text>
</comment>
<dbReference type="SUPFAM" id="SSF49599">
    <property type="entry name" value="TRAF domain-like"/>
    <property type="match status" value="1"/>
</dbReference>
<feature type="domain" description="MATH" evidence="1">
    <location>
        <begin position="9"/>
        <end position="139"/>
    </location>
</feature>
<evidence type="ECO:0000313" key="3">
    <source>
        <dbReference type="Proteomes" id="UP000499080"/>
    </source>
</evidence>
<dbReference type="PROSITE" id="PS50144">
    <property type="entry name" value="MATH"/>
    <property type="match status" value="1"/>
</dbReference>
<dbReference type="CDD" id="cd00121">
    <property type="entry name" value="MATH"/>
    <property type="match status" value="1"/>
</dbReference>
<organism evidence="2 3">
    <name type="scientific">Araneus ventricosus</name>
    <name type="common">Orbweaver spider</name>
    <name type="synonym">Epeira ventricosa</name>
    <dbReference type="NCBI Taxonomy" id="182803"/>
    <lineage>
        <taxon>Eukaryota</taxon>
        <taxon>Metazoa</taxon>
        <taxon>Ecdysozoa</taxon>
        <taxon>Arthropoda</taxon>
        <taxon>Chelicerata</taxon>
        <taxon>Arachnida</taxon>
        <taxon>Araneae</taxon>
        <taxon>Araneomorphae</taxon>
        <taxon>Entelegynae</taxon>
        <taxon>Araneoidea</taxon>
        <taxon>Araneidae</taxon>
        <taxon>Araneus</taxon>
    </lineage>
</organism>
<reference evidence="2 3" key="1">
    <citation type="journal article" date="2019" name="Sci. Rep.">
        <title>Orb-weaving spider Araneus ventricosus genome elucidates the spidroin gene catalogue.</title>
        <authorList>
            <person name="Kono N."/>
            <person name="Nakamura H."/>
            <person name="Ohtoshi R."/>
            <person name="Moran D.A.P."/>
            <person name="Shinohara A."/>
            <person name="Yoshida Y."/>
            <person name="Fujiwara M."/>
            <person name="Mori M."/>
            <person name="Tomita M."/>
            <person name="Arakawa K."/>
        </authorList>
    </citation>
    <scope>NUCLEOTIDE SEQUENCE [LARGE SCALE GENOMIC DNA]</scope>
</reference>
<evidence type="ECO:0000259" key="1">
    <source>
        <dbReference type="PROSITE" id="PS50144"/>
    </source>
</evidence>
<proteinExistence type="predicted"/>
<dbReference type="Proteomes" id="UP000499080">
    <property type="component" value="Unassembled WGS sequence"/>
</dbReference>
<gene>
    <name evidence="2" type="ORF">AVEN_91263_1</name>
</gene>
<dbReference type="InterPro" id="IPR008974">
    <property type="entry name" value="TRAF-like"/>
</dbReference>
<feature type="non-terminal residue" evidence="2">
    <location>
        <position position="318"/>
    </location>
</feature>
<dbReference type="OrthoDB" id="687163at2759"/>
<dbReference type="InterPro" id="IPR002083">
    <property type="entry name" value="MATH/TRAF_dom"/>
</dbReference>
<dbReference type="Gene3D" id="2.60.210.10">
    <property type="entry name" value="Apoptosis, Tumor Necrosis Factor Receptor Associated Protein 2, Chain A"/>
    <property type="match status" value="1"/>
</dbReference>
<keyword evidence="3" id="KW-1185">Reference proteome</keyword>
<sequence length="318" mass="36857">MASEQNGACFTFTWRLENADYCLQKKGEDIESPAFVVDEIHRTKWKLTLYPRGAEDGNYISCYLSRESDCTGKDTVEIIYELAFIALDGTILTSHNVLKHSFPVGGGYGYSEFEKREDVFMLKRSTFLAGGILTTRCRIWKNIGDMAENVRCFALTRIGVEKRSFVWNLENFSTFQPEKECTYLIKSMDKDAELMTVNLSLVGGQNCEEIIHFKLTRHDQNIKYCALSLCLVDVREGEVKCHQDEFWFGKFDDSQQFTFMFSRQKLMMKKSMYLPGDILSLHWEWAFSKGIISEEIENVQCGYAVPKQTLLMIKYEKR</sequence>
<protein>
    <recommendedName>
        <fullName evidence="1">MATH domain-containing protein</fullName>
    </recommendedName>
</protein>
<evidence type="ECO:0000313" key="2">
    <source>
        <dbReference type="EMBL" id="GBN23420.1"/>
    </source>
</evidence>
<name>A0A4Y2MAJ4_ARAVE</name>